<dbReference type="Pfam" id="PF14516">
    <property type="entry name" value="AAA_35"/>
    <property type="match status" value="1"/>
</dbReference>
<proteinExistence type="predicted"/>
<dbReference type="OrthoDB" id="5522963at2"/>
<dbReference type="InterPro" id="IPR027417">
    <property type="entry name" value="P-loop_NTPase"/>
</dbReference>
<protein>
    <recommendedName>
        <fullName evidence="1">HTH cro/C1-type domain-containing protein</fullName>
    </recommendedName>
</protein>
<dbReference type="EMBL" id="QVFV01000007">
    <property type="protein sequence ID" value="RZM75612.1"/>
    <property type="molecule type" value="Genomic_DNA"/>
</dbReference>
<comment type="caution">
    <text evidence="2">The sequence shown here is derived from an EMBL/GenBank/DDBJ whole genome shotgun (WGS) entry which is preliminary data.</text>
</comment>
<organism evidence="2 3">
    <name type="scientific">Leptolyngbya iicbica LK</name>
    <dbReference type="NCBI Taxonomy" id="2294035"/>
    <lineage>
        <taxon>Bacteria</taxon>
        <taxon>Bacillati</taxon>
        <taxon>Cyanobacteriota</taxon>
        <taxon>Cyanophyceae</taxon>
        <taxon>Leptolyngbyales</taxon>
        <taxon>Leptolyngbyaceae</taxon>
        <taxon>Leptolyngbya group</taxon>
        <taxon>Leptolyngbya</taxon>
        <taxon>Leptolyngbya iicbica</taxon>
    </lineage>
</organism>
<evidence type="ECO:0000313" key="3">
    <source>
        <dbReference type="Proteomes" id="UP000292459"/>
    </source>
</evidence>
<dbReference type="GO" id="GO:0003677">
    <property type="term" value="F:DNA binding"/>
    <property type="evidence" value="ECO:0007669"/>
    <property type="project" value="InterPro"/>
</dbReference>
<reference evidence="2 3" key="1">
    <citation type="submission" date="2018-11" db="EMBL/GenBank/DDBJ databases">
        <title>Whole genome sequencing of an environmental sample.</title>
        <authorList>
            <person name="Sarangi A.N."/>
            <person name="Singh D."/>
            <person name="Tripathy S."/>
        </authorList>
    </citation>
    <scope>NUCLEOTIDE SEQUENCE [LARGE SCALE GENOMIC DNA]</scope>
    <source>
        <strain evidence="2 3">Lakshadweep</strain>
    </source>
</reference>
<sequence length="462" mass="52357">MSTGGASRGVCATKIGVQLLEQAKVTRRKQYGGILSYEFIAEEASISPKTVQRFFNQENVSRENAIAICKVLGLSIVDVTNAEDKTNRLFSKKISKKNSDPLVQEPLQSPLTLEVPEGQVPINSSFYVERLPIETDCYRAIQRAGALIRIKAPRQMGKTSLMSRILNSAKHSGSQTAFISLQEVDSDLLQSLDRFLYWLCARIANRLKMDEGLENLSDEWMTTLGSKSKCRDYLQEYILENLTTPLVLGLDEVDVLFECPQIASDFFGLLRSWHEEAKIDPTLEKLRLVIVHSQEVYVPLDVNQSPFNVGLAIELPEFKDEQIVDLASRHGVDWAAEWSNYSNYSPLQELRAMVAGHPYLVRVALYELARSRLSIKEFVEISPTEEGPYQDHLRRHLINLQQNQALMKAMREVVSANGPIRVESSIAFKLKSMGLVKLRKNSIVPLCNLYRTYFRDRLGNNQ</sequence>
<evidence type="ECO:0000313" key="2">
    <source>
        <dbReference type="EMBL" id="RZM75612.1"/>
    </source>
</evidence>
<dbReference type="PROSITE" id="PS50943">
    <property type="entry name" value="HTH_CROC1"/>
    <property type="match status" value="1"/>
</dbReference>
<dbReference type="CDD" id="cd00093">
    <property type="entry name" value="HTH_XRE"/>
    <property type="match status" value="1"/>
</dbReference>
<evidence type="ECO:0000259" key="1">
    <source>
        <dbReference type="PROSITE" id="PS50943"/>
    </source>
</evidence>
<accession>A0A4Q7E305</accession>
<dbReference type="RefSeq" id="WP_084607074.1">
    <property type="nucleotide sequence ID" value="NZ_QVFV01000007.1"/>
</dbReference>
<dbReference type="SUPFAM" id="SSF52540">
    <property type="entry name" value="P-loop containing nucleoside triphosphate hydrolases"/>
    <property type="match status" value="1"/>
</dbReference>
<dbReference type="Proteomes" id="UP000292459">
    <property type="component" value="Unassembled WGS sequence"/>
</dbReference>
<dbReference type="AlphaFoldDB" id="A0A4Q7E305"/>
<name>A0A4Q7E305_9CYAN</name>
<keyword evidence="3" id="KW-1185">Reference proteome</keyword>
<gene>
    <name evidence="2" type="ORF">DYY88_20115</name>
</gene>
<dbReference type="InterPro" id="IPR001387">
    <property type="entry name" value="Cro/C1-type_HTH"/>
</dbReference>
<dbReference type="SUPFAM" id="SSF47413">
    <property type="entry name" value="lambda repressor-like DNA-binding domains"/>
    <property type="match status" value="1"/>
</dbReference>
<dbReference type="Gene3D" id="3.40.50.300">
    <property type="entry name" value="P-loop containing nucleotide triphosphate hydrolases"/>
    <property type="match status" value="1"/>
</dbReference>
<dbReference type="InterPro" id="IPR010982">
    <property type="entry name" value="Lambda_DNA-bd_dom_sf"/>
</dbReference>
<feature type="domain" description="HTH cro/C1-type" evidence="1">
    <location>
        <begin position="41"/>
        <end position="79"/>
    </location>
</feature>